<organism evidence="2 3">
    <name type="scientific">Polaribacter vadi</name>
    <dbReference type="NCBI Taxonomy" id="1774273"/>
    <lineage>
        <taxon>Bacteria</taxon>
        <taxon>Pseudomonadati</taxon>
        <taxon>Bacteroidota</taxon>
        <taxon>Flavobacteriia</taxon>
        <taxon>Flavobacteriales</taxon>
        <taxon>Flavobacteriaceae</taxon>
    </lineage>
</organism>
<reference evidence="3" key="1">
    <citation type="submission" date="2016-02" db="EMBL/GenBank/DDBJ databases">
        <authorList>
            <person name="Shin S.-K."/>
            <person name="Yi H."/>
            <person name="Kim E."/>
        </authorList>
    </citation>
    <scope>NUCLEOTIDE SEQUENCE [LARGE SCALE GENOMIC DNA]</scope>
    <source>
        <strain evidence="3">LPB0003</strain>
    </source>
</reference>
<sequence>MNSRKRKSTLLILLFTISFFAQTNYEKGYVIKTNGEKIEGLILNKDWLYAPDQIIFKSNLESETISINEKDIKKIEIDEKFVFERFTVDIQRYSNNLNNLDDSRVTDLKKESLLLELLVEGEVSL</sequence>
<evidence type="ECO:0000313" key="2">
    <source>
        <dbReference type="EMBL" id="OBY64423.1"/>
    </source>
</evidence>
<keyword evidence="1" id="KW-0732">Signal</keyword>
<dbReference type="AlphaFoldDB" id="A0A1B8TXN1"/>
<evidence type="ECO:0000313" key="3">
    <source>
        <dbReference type="Proteomes" id="UP000092584"/>
    </source>
</evidence>
<feature type="chain" id="PRO_5008615734" evidence="1">
    <location>
        <begin position="24"/>
        <end position="125"/>
    </location>
</feature>
<dbReference type="RefSeq" id="WP_065319171.1">
    <property type="nucleotide sequence ID" value="NZ_CP017477.1"/>
</dbReference>
<proteinExistence type="predicted"/>
<dbReference type="EMBL" id="LSFM01000022">
    <property type="protein sequence ID" value="OBY64423.1"/>
    <property type="molecule type" value="Genomic_DNA"/>
</dbReference>
<protein>
    <submittedName>
        <fullName evidence="2">Uncharacterized protein</fullName>
    </submittedName>
</protein>
<accession>A0A1B8TXN1</accession>
<comment type="caution">
    <text evidence="2">The sequence shown here is derived from an EMBL/GenBank/DDBJ whole genome shotgun (WGS) entry which is preliminary data.</text>
</comment>
<evidence type="ECO:0000256" key="1">
    <source>
        <dbReference type="SAM" id="SignalP"/>
    </source>
</evidence>
<gene>
    <name evidence="2" type="ORF">LPB3_08540</name>
</gene>
<keyword evidence="3" id="KW-1185">Reference proteome</keyword>
<feature type="signal peptide" evidence="1">
    <location>
        <begin position="1"/>
        <end position="23"/>
    </location>
</feature>
<dbReference type="OrthoDB" id="921445at2"/>
<dbReference type="Proteomes" id="UP000092584">
    <property type="component" value="Unassembled WGS sequence"/>
</dbReference>
<dbReference type="KEGG" id="pob:LPB03_03955"/>
<name>A0A1B8TXN1_9FLAO</name>
<dbReference type="STRING" id="1774273.LPB03_03955"/>